<comment type="caution">
    <text evidence="3">The sequence shown here is derived from an EMBL/GenBank/DDBJ whole genome shotgun (WGS) entry which is preliminary data.</text>
</comment>
<gene>
    <name evidence="3" type="ORF">N0V83_004141</name>
</gene>
<dbReference type="AlphaFoldDB" id="A0A9W9CN13"/>
<proteinExistence type="predicted"/>
<dbReference type="PANTHER" id="PTHR38790:SF4">
    <property type="entry name" value="2EXR DOMAIN-CONTAINING PROTEIN"/>
    <property type="match status" value="1"/>
</dbReference>
<evidence type="ECO:0000256" key="1">
    <source>
        <dbReference type="SAM" id="MobiDB-lite"/>
    </source>
</evidence>
<feature type="region of interest" description="Disordered" evidence="1">
    <location>
        <begin position="1"/>
        <end position="38"/>
    </location>
</feature>
<evidence type="ECO:0000259" key="2">
    <source>
        <dbReference type="Pfam" id="PF24864"/>
    </source>
</evidence>
<dbReference type="Pfam" id="PF24864">
    <property type="entry name" value="DUF7730"/>
    <property type="match status" value="1"/>
</dbReference>
<sequence>MARSEIKKAPRTTSASKSEHRVHKTYSSGRVTRSQTAKRDQMYLSNQKNSPLLRLPGELRNRIYEYALGGHLVEPVCGLGRLETVKDCQLRYCPYESKKETDYKPWDELLALTYVCRQVNQEGRLLVFEINTFQVRKRIAFDAWLLYLKDDQKQAITSVSFGSRVPTDRLAYDGMIPTLLHQCTGLKHVITLYWLHPVFIMAIKEFVKMHGIATSPECMKGDSPELLLMFARVTKFITHESEYSTFEGLEDALAAAAEREYEEEMEEWNEEYEDDTE</sequence>
<keyword evidence="4" id="KW-1185">Reference proteome</keyword>
<dbReference type="OrthoDB" id="5413827at2759"/>
<reference evidence="3" key="1">
    <citation type="submission" date="2022-10" db="EMBL/GenBank/DDBJ databases">
        <title>Tapping the CABI collections for fungal endophytes: first genome assemblies for Collariella, Neodidymelliopsis, Ascochyta clinopodiicola, Didymella pomorum, Didymosphaeria variabile, Neocosmospora piperis and Neocucurbitaria cava.</title>
        <authorList>
            <person name="Hill R."/>
        </authorList>
    </citation>
    <scope>NUCLEOTIDE SEQUENCE</scope>
    <source>
        <strain evidence="3">IMI 356814</strain>
    </source>
</reference>
<evidence type="ECO:0000313" key="4">
    <source>
        <dbReference type="Proteomes" id="UP001140560"/>
    </source>
</evidence>
<accession>A0A9W9CN13</accession>
<dbReference type="InterPro" id="IPR056632">
    <property type="entry name" value="DUF7730"/>
</dbReference>
<protein>
    <recommendedName>
        <fullName evidence="2">DUF7730 domain-containing protein</fullName>
    </recommendedName>
</protein>
<organism evidence="3 4">
    <name type="scientific">Neocucurbitaria cava</name>
    <dbReference type="NCBI Taxonomy" id="798079"/>
    <lineage>
        <taxon>Eukaryota</taxon>
        <taxon>Fungi</taxon>
        <taxon>Dikarya</taxon>
        <taxon>Ascomycota</taxon>
        <taxon>Pezizomycotina</taxon>
        <taxon>Dothideomycetes</taxon>
        <taxon>Pleosporomycetidae</taxon>
        <taxon>Pleosporales</taxon>
        <taxon>Pleosporineae</taxon>
        <taxon>Cucurbitariaceae</taxon>
        <taxon>Neocucurbitaria</taxon>
    </lineage>
</organism>
<dbReference type="Proteomes" id="UP001140560">
    <property type="component" value="Unassembled WGS sequence"/>
</dbReference>
<dbReference type="PANTHER" id="PTHR38790">
    <property type="entry name" value="2EXR DOMAIN-CONTAINING PROTEIN-RELATED"/>
    <property type="match status" value="1"/>
</dbReference>
<feature type="domain" description="DUF7730" evidence="2">
    <location>
        <begin position="46"/>
        <end position="161"/>
    </location>
</feature>
<evidence type="ECO:0000313" key="3">
    <source>
        <dbReference type="EMBL" id="KAJ4372367.1"/>
    </source>
</evidence>
<dbReference type="EMBL" id="JAPEUY010000006">
    <property type="protein sequence ID" value="KAJ4372367.1"/>
    <property type="molecule type" value="Genomic_DNA"/>
</dbReference>
<name>A0A9W9CN13_9PLEO</name>
<feature type="compositionally biased region" description="Polar residues" evidence="1">
    <location>
        <begin position="25"/>
        <end position="35"/>
    </location>
</feature>